<organism evidence="2">
    <name type="scientific">viral metagenome</name>
    <dbReference type="NCBI Taxonomy" id="1070528"/>
    <lineage>
        <taxon>unclassified sequences</taxon>
        <taxon>metagenomes</taxon>
        <taxon>organismal metagenomes</taxon>
    </lineage>
</organism>
<accession>A0A6C0HP40</accession>
<sequence>MERGLMMLLHALMIGIILYLVMVFGLGQAQEVAEDRSVLLGAVVLVYMILFGHGLPDTVNKNIF</sequence>
<feature type="transmembrane region" description="Helical" evidence="1">
    <location>
        <begin position="6"/>
        <end position="26"/>
    </location>
</feature>
<protein>
    <submittedName>
        <fullName evidence="2">Uncharacterized protein</fullName>
    </submittedName>
</protein>
<keyword evidence="1" id="KW-0812">Transmembrane</keyword>
<keyword evidence="1" id="KW-0472">Membrane</keyword>
<evidence type="ECO:0000313" key="2">
    <source>
        <dbReference type="EMBL" id="QHT81865.1"/>
    </source>
</evidence>
<feature type="transmembrane region" description="Helical" evidence="1">
    <location>
        <begin position="38"/>
        <end position="55"/>
    </location>
</feature>
<dbReference type="AlphaFoldDB" id="A0A6C0HP40"/>
<proteinExistence type="predicted"/>
<name>A0A6C0HP40_9ZZZZ</name>
<evidence type="ECO:0000256" key="1">
    <source>
        <dbReference type="SAM" id="Phobius"/>
    </source>
</evidence>
<dbReference type="EMBL" id="MN739993">
    <property type="protein sequence ID" value="QHT81865.1"/>
    <property type="molecule type" value="Genomic_DNA"/>
</dbReference>
<keyword evidence="1" id="KW-1133">Transmembrane helix</keyword>
<reference evidence="2" key="1">
    <citation type="journal article" date="2020" name="Nature">
        <title>Giant virus diversity and host interactions through global metagenomics.</title>
        <authorList>
            <person name="Schulz F."/>
            <person name="Roux S."/>
            <person name="Paez-Espino D."/>
            <person name="Jungbluth S."/>
            <person name="Walsh D.A."/>
            <person name="Denef V.J."/>
            <person name="McMahon K.D."/>
            <person name="Konstantinidis K.T."/>
            <person name="Eloe-Fadrosh E.A."/>
            <person name="Kyrpides N.C."/>
            <person name="Woyke T."/>
        </authorList>
    </citation>
    <scope>NUCLEOTIDE SEQUENCE</scope>
    <source>
        <strain evidence="2">GVMAG-M-3300023184-160</strain>
    </source>
</reference>